<dbReference type="GeneID" id="54587887"/>
<feature type="non-terminal residue" evidence="5">
    <location>
        <position position="1"/>
    </location>
</feature>
<dbReference type="InterPro" id="IPR051931">
    <property type="entry name" value="PAK3-like"/>
</dbReference>
<sequence length="236" mass="27123">IRQLVNEIQEPTNPPGIVLQHLDNNLLAASSETLNRSEIKYVARIVLKALEVLHEDSYVYTDIKLNNVLCNYKQKEAPNIRFSEVLLANFGSCVPATSDYAKKGEGIGASIFRSPEASLHLPWGPSTNIYLFFGNYHLFNPRVSVDNPKYERIILERMHMFFGPFPLTYKELADTKTLNYLADIMNSVSQRKPFHMIKDKEFAPEDKTFLVKIMKLDPRDRPTAKQLLEDSWFSEP</sequence>
<evidence type="ECO:0000313" key="6">
    <source>
        <dbReference type="Proteomes" id="UP000800094"/>
    </source>
</evidence>
<keyword evidence="5" id="KW-0418">Kinase</keyword>
<dbReference type="Gene3D" id="1.10.510.10">
    <property type="entry name" value="Transferase(Phosphotransferase) domain 1"/>
    <property type="match status" value="1"/>
</dbReference>
<evidence type="ECO:0000256" key="1">
    <source>
        <dbReference type="ARBA" id="ARBA00008874"/>
    </source>
</evidence>
<dbReference type="SUPFAM" id="SSF56112">
    <property type="entry name" value="Protein kinase-like (PK-like)"/>
    <property type="match status" value="1"/>
</dbReference>
<comment type="similarity">
    <text evidence="1">Belongs to the protein kinase superfamily. STE Ser/Thr protein kinase family. STE20 subfamily.</text>
</comment>
<dbReference type="GO" id="GO:0004672">
    <property type="term" value="F:protein kinase activity"/>
    <property type="evidence" value="ECO:0007669"/>
    <property type="project" value="InterPro"/>
</dbReference>
<protein>
    <submittedName>
        <fullName evidence="5">Kinase-like protein</fullName>
    </submittedName>
</protein>
<evidence type="ECO:0000256" key="2">
    <source>
        <dbReference type="ARBA" id="ARBA00022741"/>
    </source>
</evidence>
<reference evidence="5" key="1">
    <citation type="journal article" date="2020" name="Stud. Mycol.">
        <title>101 Dothideomycetes genomes: a test case for predicting lifestyles and emergence of pathogens.</title>
        <authorList>
            <person name="Haridas S."/>
            <person name="Albert R."/>
            <person name="Binder M."/>
            <person name="Bloem J."/>
            <person name="Labutti K."/>
            <person name="Salamov A."/>
            <person name="Andreopoulos B."/>
            <person name="Baker S."/>
            <person name="Barry K."/>
            <person name="Bills G."/>
            <person name="Bluhm B."/>
            <person name="Cannon C."/>
            <person name="Castanera R."/>
            <person name="Culley D."/>
            <person name="Daum C."/>
            <person name="Ezra D."/>
            <person name="Gonzalez J."/>
            <person name="Henrissat B."/>
            <person name="Kuo A."/>
            <person name="Liang C."/>
            <person name="Lipzen A."/>
            <person name="Lutzoni F."/>
            <person name="Magnuson J."/>
            <person name="Mondo S."/>
            <person name="Nolan M."/>
            <person name="Ohm R."/>
            <person name="Pangilinan J."/>
            <person name="Park H.-J."/>
            <person name="Ramirez L."/>
            <person name="Alfaro M."/>
            <person name="Sun H."/>
            <person name="Tritt A."/>
            <person name="Yoshinaga Y."/>
            <person name="Zwiers L.-H."/>
            <person name="Turgeon B."/>
            <person name="Goodwin S."/>
            <person name="Spatafora J."/>
            <person name="Crous P."/>
            <person name="Grigoriev I."/>
        </authorList>
    </citation>
    <scope>NUCLEOTIDE SEQUENCE</scope>
    <source>
        <strain evidence="5">CBS 122368</strain>
    </source>
</reference>
<dbReference type="EMBL" id="ML987190">
    <property type="protein sequence ID" value="KAF2254517.1"/>
    <property type="molecule type" value="Genomic_DNA"/>
</dbReference>
<gene>
    <name evidence="5" type="ORF">BU26DRAFT_583151</name>
</gene>
<dbReference type="InterPro" id="IPR008271">
    <property type="entry name" value="Ser/Thr_kinase_AS"/>
</dbReference>
<keyword evidence="6" id="KW-1185">Reference proteome</keyword>
<dbReference type="RefSeq" id="XP_033689521.1">
    <property type="nucleotide sequence ID" value="XM_033834557.1"/>
</dbReference>
<dbReference type="InterPro" id="IPR000719">
    <property type="entry name" value="Prot_kinase_dom"/>
</dbReference>
<feature type="domain" description="Protein kinase" evidence="4">
    <location>
        <begin position="1"/>
        <end position="233"/>
    </location>
</feature>
<organism evidence="5 6">
    <name type="scientific">Trematosphaeria pertusa</name>
    <dbReference type="NCBI Taxonomy" id="390896"/>
    <lineage>
        <taxon>Eukaryota</taxon>
        <taxon>Fungi</taxon>
        <taxon>Dikarya</taxon>
        <taxon>Ascomycota</taxon>
        <taxon>Pezizomycotina</taxon>
        <taxon>Dothideomycetes</taxon>
        <taxon>Pleosporomycetidae</taxon>
        <taxon>Pleosporales</taxon>
        <taxon>Massarineae</taxon>
        <taxon>Trematosphaeriaceae</taxon>
        <taxon>Trematosphaeria</taxon>
    </lineage>
</organism>
<dbReference type="Proteomes" id="UP000800094">
    <property type="component" value="Unassembled WGS sequence"/>
</dbReference>
<keyword evidence="3" id="KW-0067">ATP-binding</keyword>
<proteinExistence type="inferred from homology"/>
<name>A0A6A6IWV4_9PLEO</name>
<dbReference type="GO" id="GO:0005524">
    <property type="term" value="F:ATP binding"/>
    <property type="evidence" value="ECO:0007669"/>
    <property type="project" value="UniProtKB-KW"/>
</dbReference>
<evidence type="ECO:0000256" key="3">
    <source>
        <dbReference type="ARBA" id="ARBA00022840"/>
    </source>
</evidence>
<accession>A0A6A6IWV4</accession>
<dbReference type="PANTHER" id="PTHR45832:SF22">
    <property type="entry name" value="SERINE_THREONINE-PROTEIN KINASE SAMKA-RELATED"/>
    <property type="match status" value="1"/>
</dbReference>
<dbReference type="PROSITE" id="PS00108">
    <property type="entry name" value="PROTEIN_KINASE_ST"/>
    <property type="match status" value="1"/>
</dbReference>
<evidence type="ECO:0000259" key="4">
    <source>
        <dbReference type="PROSITE" id="PS50011"/>
    </source>
</evidence>
<dbReference type="PROSITE" id="PS50011">
    <property type="entry name" value="PROTEIN_KINASE_DOM"/>
    <property type="match status" value="1"/>
</dbReference>
<dbReference type="InterPro" id="IPR011009">
    <property type="entry name" value="Kinase-like_dom_sf"/>
</dbReference>
<dbReference type="AlphaFoldDB" id="A0A6A6IWV4"/>
<keyword evidence="5" id="KW-0808">Transferase</keyword>
<keyword evidence="2" id="KW-0547">Nucleotide-binding</keyword>
<dbReference type="PANTHER" id="PTHR45832">
    <property type="entry name" value="SERINE/THREONINE-PROTEIN KINASE SAMKA-RELATED-RELATED"/>
    <property type="match status" value="1"/>
</dbReference>
<dbReference type="Pfam" id="PF00069">
    <property type="entry name" value="Pkinase"/>
    <property type="match status" value="1"/>
</dbReference>
<dbReference type="OrthoDB" id="5979581at2759"/>
<dbReference type="SMART" id="SM00220">
    <property type="entry name" value="S_TKc"/>
    <property type="match status" value="1"/>
</dbReference>
<evidence type="ECO:0000313" key="5">
    <source>
        <dbReference type="EMBL" id="KAF2254517.1"/>
    </source>
</evidence>